<proteinExistence type="predicted"/>
<reference evidence="2" key="1">
    <citation type="submission" date="2017-07" db="EMBL/GenBank/DDBJ databases">
        <title>Taro Niue Genome Assembly and Annotation.</title>
        <authorList>
            <person name="Atibalentja N."/>
            <person name="Keating K."/>
            <person name="Fields C.J."/>
        </authorList>
    </citation>
    <scope>NUCLEOTIDE SEQUENCE</scope>
    <source>
        <strain evidence="2">Niue_2</strain>
        <tissue evidence="2">Leaf</tissue>
    </source>
</reference>
<evidence type="ECO:0000256" key="1">
    <source>
        <dbReference type="SAM" id="MobiDB-lite"/>
    </source>
</evidence>
<evidence type="ECO:0000313" key="2">
    <source>
        <dbReference type="EMBL" id="MQM15742.1"/>
    </source>
</evidence>
<name>A0A843X8S9_COLES</name>
<keyword evidence="3" id="KW-1185">Reference proteome</keyword>
<dbReference type="EMBL" id="NMUH01006664">
    <property type="protein sequence ID" value="MQM15742.1"/>
    <property type="molecule type" value="Genomic_DNA"/>
</dbReference>
<feature type="compositionally biased region" description="Basic and acidic residues" evidence="1">
    <location>
        <begin position="33"/>
        <end position="43"/>
    </location>
</feature>
<organism evidence="2 3">
    <name type="scientific">Colocasia esculenta</name>
    <name type="common">Wild taro</name>
    <name type="synonym">Arum esculentum</name>
    <dbReference type="NCBI Taxonomy" id="4460"/>
    <lineage>
        <taxon>Eukaryota</taxon>
        <taxon>Viridiplantae</taxon>
        <taxon>Streptophyta</taxon>
        <taxon>Embryophyta</taxon>
        <taxon>Tracheophyta</taxon>
        <taxon>Spermatophyta</taxon>
        <taxon>Magnoliopsida</taxon>
        <taxon>Liliopsida</taxon>
        <taxon>Araceae</taxon>
        <taxon>Aroideae</taxon>
        <taxon>Colocasieae</taxon>
        <taxon>Colocasia</taxon>
    </lineage>
</organism>
<gene>
    <name evidence="2" type="ORF">Taro_048692</name>
</gene>
<protein>
    <submittedName>
        <fullName evidence="2">Uncharacterized protein</fullName>
    </submittedName>
</protein>
<comment type="caution">
    <text evidence="2">The sequence shown here is derived from an EMBL/GenBank/DDBJ whole genome shotgun (WGS) entry which is preliminary data.</text>
</comment>
<feature type="region of interest" description="Disordered" evidence="1">
    <location>
        <begin position="1"/>
        <end position="53"/>
    </location>
</feature>
<dbReference type="AlphaFoldDB" id="A0A843X8S9"/>
<accession>A0A843X8S9</accession>
<sequence>MRVRTRVEDKTSVDAPDRLTSGGESSQQRQGARRAEETGRRDFPAAAGCASGGGDGAVVEVPVASSGSPSQCTSPSGYAPKGLVSSLSLLVLVCVHWDCT</sequence>
<feature type="compositionally biased region" description="Basic and acidic residues" evidence="1">
    <location>
        <begin position="1"/>
        <end position="17"/>
    </location>
</feature>
<dbReference type="Proteomes" id="UP000652761">
    <property type="component" value="Unassembled WGS sequence"/>
</dbReference>
<evidence type="ECO:0000313" key="3">
    <source>
        <dbReference type="Proteomes" id="UP000652761"/>
    </source>
</evidence>